<evidence type="ECO:0000313" key="3">
    <source>
        <dbReference type="Proteomes" id="UP000228900"/>
    </source>
</evidence>
<evidence type="ECO:0008006" key="4">
    <source>
        <dbReference type="Google" id="ProtNLM"/>
    </source>
</evidence>
<keyword evidence="1" id="KW-0472">Membrane</keyword>
<comment type="caution">
    <text evidence="2">The sequence shown here is derived from an EMBL/GenBank/DDBJ whole genome shotgun (WGS) entry which is preliminary data.</text>
</comment>
<proteinExistence type="predicted"/>
<name>A0A2M6WR89_9BACT</name>
<keyword evidence="1" id="KW-0812">Transmembrane</keyword>
<reference evidence="3" key="1">
    <citation type="submission" date="2017-09" db="EMBL/GenBank/DDBJ databases">
        <title>Depth-based differentiation of microbial function through sediment-hosted aquifers and enrichment of novel symbionts in the deep terrestrial subsurface.</title>
        <authorList>
            <person name="Probst A.J."/>
            <person name="Ladd B."/>
            <person name="Jarett J.K."/>
            <person name="Geller-Mcgrath D.E."/>
            <person name="Sieber C.M.K."/>
            <person name="Emerson J.B."/>
            <person name="Anantharaman K."/>
            <person name="Thomas B.C."/>
            <person name="Malmstrom R."/>
            <person name="Stieglmeier M."/>
            <person name="Klingl A."/>
            <person name="Woyke T."/>
            <person name="Ryan C.M."/>
            <person name="Banfield J.F."/>
        </authorList>
    </citation>
    <scope>NUCLEOTIDE SEQUENCE [LARGE SCALE GENOMIC DNA]</scope>
</reference>
<feature type="transmembrane region" description="Helical" evidence="1">
    <location>
        <begin position="208"/>
        <end position="234"/>
    </location>
</feature>
<dbReference type="Proteomes" id="UP000228900">
    <property type="component" value="Unassembled WGS sequence"/>
</dbReference>
<sequence length="361" mass="38931">MPFATKAFSVKSGESVFTPKDQIIDGTLYAAGSTVTIDGQVTGDVICAAQTVNISAKVDGDVICAAQTINITGEVLGNVRVAGNFINLSGTVGRNMNAFGASVIMSEKAKIGWDLLVAGAQTEIRGQIDGNLHGSAKYMTMAGKVGKNLDIRIDSNLEKKDQGSLEITDTGSVGGDVIYTGVNEAKLVKEKVSGLIIHNLPEGSNNKMFLAFVWGRIYAIFSALLVGLVLISLWRKQLVTITDKMWRKVGANIGFGAMLMFLPPIAALILALTFIGIPLALILMALWLMALALARVVFGIMIGRFLMKKMVHKETHRLLLEMTMGIVICSVVFALPLIGWLGAMVAIWWVLGAVWQQYQKR</sequence>
<feature type="transmembrane region" description="Helical" evidence="1">
    <location>
        <begin position="255"/>
        <end position="275"/>
    </location>
</feature>
<evidence type="ECO:0000313" key="2">
    <source>
        <dbReference type="EMBL" id="PIT95274.1"/>
    </source>
</evidence>
<dbReference type="EMBL" id="PFAQ01000010">
    <property type="protein sequence ID" value="PIT95274.1"/>
    <property type="molecule type" value="Genomic_DNA"/>
</dbReference>
<accession>A0A2M6WR89</accession>
<organism evidence="2 3">
    <name type="scientific">Candidatus Falkowbacteria bacterium CG10_big_fil_rev_8_21_14_0_10_39_9</name>
    <dbReference type="NCBI Taxonomy" id="1974566"/>
    <lineage>
        <taxon>Bacteria</taxon>
        <taxon>Candidatus Falkowiibacteriota</taxon>
    </lineage>
</organism>
<keyword evidence="1" id="KW-1133">Transmembrane helix</keyword>
<dbReference type="AlphaFoldDB" id="A0A2M6WR89"/>
<protein>
    <recommendedName>
        <fullName evidence="4">Polymer-forming cytoskeletal protein</fullName>
    </recommendedName>
</protein>
<feature type="transmembrane region" description="Helical" evidence="1">
    <location>
        <begin position="318"/>
        <end position="351"/>
    </location>
</feature>
<evidence type="ECO:0000256" key="1">
    <source>
        <dbReference type="SAM" id="Phobius"/>
    </source>
</evidence>
<gene>
    <name evidence="2" type="ORF">COT98_00560</name>
</gene>
<feature type="transmembrane region" description="Helical" evidence="1">
    <location>
        <begin position="281"/>
        <end position="306"/>
    </location>
</feature>